<feature type="non-terminal residue" evidence="1">
    <location>
        <position position="1"/>
    </location>
</feature>
<proteinExistence type="predicted"/>
<comment type="caution">
    <text evidence="1">The sequence shown here is derived from an EMBL/GenBank/DDBJ whole genome shotgun (WGS) entry which is preliminary data.</text>
</comment>
<evidence type="ECO:0000313" key="1">
    <source>
        <dbReference type="EMBL" id="CAG8623328.1"/>
    </source>
</evidence>
<sequence length="279" mass="32721">GVYLLGEANQGLSIFVHQCYSDLFKIIFDSDKLENFCISGTPVWTWDEISACISKNIYDDSAGSLKVVHIYTNVPDEELNYMDNNTIDVCKELDVSSFSLYTQKLVLFASTYISEKIINRYKEEKRDQLYSFLLASKDQMVYKTLQKNIFEAVAHRILRTGGVFETRCLEYENDEIKMEKFSRLENKIFQSINEINIYNEYYQPQQKNFTSVDSLILPNMLFQMTINQDYGIKVKGLNDLINILDIEREIKFYFVMPPGYFDKMKNNHFIPEKGKIQKD</sequence>
<dbReference type="InterPro" id="IPR052980">
    <property type="entry name" value="Crinkler_effector"/>
</dbReference>
<dbReference type="PANTHER" id="PTHR33129:SF1">
    <property type="entry name" value="ATP-BINDING PROTEIN"/>
    <property type="match status" value="1"/>
</dbReference>
<dbReference type="AlphaFoldDB" id="A0A9N9D4X4"/>
<dbReference type="PANTHER" id="PTHR33129">
    <property type="entry name" value="PROTEIN KINASE DOMAIN-CONTAINING PROTEIN-RELATED"/>
    <property type="match status" value="1"/>
</dbReference>
<reference evidence="1" key="1">
    <citation type="submission" date="2021-06" db="EMBL/GenBank/DDBJ databases">
        <authorList>
            <person name="Kallberg Y."/>
            <person name="Tangrot J."/>
            <person name="Rosling A."/>
        </authorList>
    </citation>
    <scope>NUCLEOTIDE SEQUENCE</scope>
    <source>
        <strain evidence="1">87-6 pot B 2015</strain>
    </source>
</reference>
<gene>
    <name evidence="1" type="ORF">FMOSSE_LOCUS10104</name>
</gene>
<accession>A0A9N9D4X4</accession>
<dbReference type="EMBL" id="CAJVPP010003203">
    <property type="protein sequence ID" value="CAG8623328.1"/>
    <property type="molecule type" value="Genomic_DNA"/>
</dbReference>
<keyword evidence="2" id="KW-1185">Reference proteome</keyword>
<name>A0A9N9D4X4_FUNMO</name>
<protein>
    <submittedName>
        <fullName evidence="1">8723_t:CDS:1</fullName>
    </submittedName>
</protein>
<organism evidence="1 2">
    <name type="scientific">Funneliformis mosseae</name>
    <name type="common">Endomycorrhizal fungus</name>
    <name type="synonym">Glomus mosseae</name>
    <dbReference type="NCBI Taxonomy" id="27381"/>
    <lineage>
        <taxon>Eukaryota</taxon>
        <taxon>Fungi</taxon>
        <taxon>Fungi incertae sedis</taxon>
        <taxon>Mucoromycota</taxon>
        <taxon>Glomeromycotina</taxon>
        <taxon>Glomeromycetes</taxon>
        <taxon>Glomerales</taxon>
        <taxon>Glomeraceae</taxon>
        <taxon>Funneliformis</taxon>
    </lineage>
</organism>
<dbReference type="Proteomes" id="UP000789375">
    <property type="component" value="Unassembled WGS sequence"/>
</dbReference>
<evidence type="ECO:0000313" key="2">
    <source>
        <dbReference type="Proteomes" id="UP000789375"/>
    </source>
</evidence>